<dbReference type="GO" id="GO:0004674">
    <property type="term" value="F:protein serine/threonine kinase activity"/>
    <property type="evidence" value="ECO:0007669"/>
    <property type="project" value="TreeGrafter"/>
</dbReference>
<reference evidence="4" key="1">
    <citation type="submission" date="2020-05" db="EMBL/GenBank/DDBJ databases">
        <title>Mycena genomes resolve the evolution of fungal bioluminescence.</title>
        <authorList>
            <person name="Tsai I.J."/>
        </authorList>
    </citation>
    <scope>NUCLEOTIDE SEQUENCE</scope>
    <source>
        <strain evidence="4">CCC161011</strain>
    </source>
</reference>
<dbReference type="AlphaFoldDB" id="A0A8H7CIW8"/>
<dbReference type="InterPro" id="IPR036864">
    <property type="entry name" value="Zn2-C6_fun-type_DNA-bd_sf"/>
</dbReference>
<protein>
    <submittedName>
        <fullName evidence="4">TKL/TKL-ccin protein kinase</fullName>
    </submittedName>
</protein>
<dbReference type="SUPFAM" id="SSF56112">
    <property type="entry name" value="Protein kinase-like (PK-like)"/>
    <property type="match status" value="1"/>
</dbReference>
<feature type="domain" description="Protein kinase" evidence="2">
    <location>
        <begin position="260"/>
        <end position="520"/>
    </location>
</feature>
<gene>
    <name evidence="4" type="ORF">MVEN_02143500</name>
</gene>
<organism evidence="4 5">
    <name type="scientific">Mycena venus</name>
    <dbReference type="NCBI Taxonomy" id="2733690"/>
    <lineage>
        <taxon>Eukaryota</taxon>
        <taxon>Fungi</taxon>
        <taxon>Dikarya</taxon>
        <taxon>Basidiomycota</taxon>
        <taxon>Agaricomycotina</taxon>
        <taxon>Agaricomycetes</taxon>
        <taxon>Agaricomycetidae</taxon>
        <taxon>Agaricales</taxon>
        <taxon>Marasmiineae</taxon>
        <taxon>Mycenaceae</taxon>
        <taxon>Mycena</taxon>
    </lineage>
</organism>
<dbReference type="SMART" id="SM00066">
    <property type="entry name" value="GAL4"/>
    <property type="match status" value="2"/>
</dbReference>
<dbReference type="Gene3D" id="4.10.240.10">
    <property type="entry name" value="Zn(2)-C6 fungal-type DNA-binding domain"/>
    <property type="match status" value="2"/>
</dbReference>
<name>A0A8H7CIW8_9AGAR</name>
<dbReference type="InterPro" id="IPR001245">
    <property type="entry name" value="Ser-Thr/Tyr_kinase_cat_dom"/>
</dbReference>
<accession>A0A8H7CIW8</accession>
<evidence type="ECO:0000259" key="2">
    <source>
        <dbReference type="PROSITE" id="PS50011"/>
    </source>
</evidence>
<dbReference type="InterPro" id="IPR000719">
    <property type="entry name" value="Prot_kinase_dom"/>
</dbReference>
<keyword evidence="5" id="KW-1185">Reference proteome</keyword>
<proteinExistence type="predicted"/>
<comment type="caution">
    <text evidence="4">The sequence shown here is derived from an EMBL/GenBank/DDBJ whole genome shotgun (WGS) entry which is preliminary data.</text>
</comment>
<dbReference type="PROSITE" id="PS50011">
    <property type="entry name" value="PROTEIN_KINASE_DOM"/>
    <property type="match status" value="1"/>
</dbReference>
<dbReference type="PANTHER" id="PTHR44329">
    <property type="entry name" value="SERINE/THREONINE-PROTEIN KINASE TNNI3K-RELATED"/>
    <property type="match status" value="1"/>
</dbReference>
<evidence type="ECO:0000313" key="5">
    <source>
        <dbReference type="Proteomes" id="UP000620124"/>
    </source>
</evidence>
<dbReference type="Pfam" id="PF00172">
    <property type="entry name" value="Zn_clus"/>
    <property type="match status" value="2"/>
</dbReference>
<sequence>MYDDYPESSSLSLATSPKTLRCRPLKRNRVCMNCRFLKIKCDGIEPLCGPCRRNPKDKECEYSGRPASLRAKQLSNIPSLFPADEIQAFEANECMLELQVDDPRYLKIKCDGMKPTCGPCQQHPEDDECKYSTGPKTSRKLSRTKELEDTVQWLEARLHELEYLESSSSRLLPNSRHHRLPRLISPSESSPESDESDCDRSRSGSSRSSSLGRFSDVGSDESHGSPLSPSVQRDWSFPSYDLPAHQLKLKDLDLTRTVKKLSVYPFDSGSNADIYRGVLGEPTISIRTNETTLKSLYEEARIWKGLDHPNILPFLGIALDLGLSPALISPLCASGPIMKYLQGNAKDPKERLQMTIGVAAGLVYLHSQDIIHGNLSTNKVLIDGNGVPVICGYGTFKALRQSANTSSLFSSPIRFTAPECFSVDTNASSVRTTSRDVYAFSMVTLEILSGFEPYHHLPVEHAVFIHILRGDRPLRTHLDTQAVTDLIWRLLTSLWNQNPSLRPSMPDAMSSLVRIRDDRLVDENFGLAEHGAAQLWIENTGEAATAAF</sequence>
<dbReference type="PROSITE" id="PS00463">
    <property type="entry name" value="ZN2_CY6_FUNGAL_1"/>
    <property type="match status" value="1"/>
</dbReference>
<feature type="region of interest" description="Disordered" evidence="1">
    <location>
        <begin position="181"/>
        <end position="231"/>
    </location>
</feature>
<keyword evidence="4" id="KW-0808">Transferase</keyword>
<dbReference type="Gene3D" id="1.10.510.10">
    <property type="entry name" value="Transferase(Phosphotransferase) domain 1"/>
    <property type="match status" value="1"/>
</dbReference>
<dbReference type="GO" id="GO:0005524">
    <property type="term" value="F:ATP binding"/>
    <property type="evidence" value="ECO:0007669"/>
    <property type="project" value="InterPro"/>
</dbReference>
<dbReference type="OrthoDB" id="3260955at2759"/>
<dbReference type="Pfam" id="PF07714">
    <property type="entry name" value="PK_Tyr_Ser-Thr"/>
    <property type="match status" value="1"/>
</dbReference>
<dbReference type="GO" id="GO:0008270">
    <property type="term" value="F:zinc ion binding"/>
    <property type="evidence" value="ECO:0007669"/>
    <property type="project" value="InterPro"/>
</dbReference>
<dbReference type="InterPro" id="IPR051681">
    <property type="entry name" value="Ser/Thr_Kinases-Pseudokinases"/>
</dbReference>
<feature type="domain" description="Zn(2)-C6 fungal-type" evidence="3">
    <location>
        <begin position="30"/>
        <end position="62"/>
    </location>
</feature>
<evidence type="ECO:0000313" key="4">
    <source>
        <dbReference type="EMBL" id="KAF7337063.1"/>
    </source>
</evidence>
<dbReference type="CDD" id="cd00067">
    <property type="entry name" value="GAL4"/>
    <property type="match status" value="2"/>
</dbReference>
<dbReference type="InterPro" id="IPR001138">
    <property type="entry name" value="Zn2Cys6_DnaBD"/>
</dbReference>
<dbReference type="PROSITE" id="PS50048">
    <property type="entry name" value="ZN2_CY6_FUNGAL_2"/>
    <property type="match status" value="1"/>
</dbReference>
<dbReference type="GO" id="GO:0000981">
    <property type="term" value="F:DNA-binding transcription factor activity, RNA polymerase II-specific"/>
    <property type="evidence" value="ECO:0007669"/>
    <property type="project" value="InterPro"/>
</dbReference>
<keyword evidence="4" id="KW-0418">Kinase</keyword>
<dbReference type="EMBL" id="JACAZI010000022">
    <property type="protein sequence ID" value="KAF7337063.1"/>
    <property type="molecule type" value="Genomic_DNA"/>
</dbReference>
<dbReference type="Proteomes" id="UP000620124">
    <property type="component" value="Unassembled WGS sequence"/>
</dbReference>
<feature type="region of interest" description="Disordered" evidence="1">
    <location>
        <begin position="123"/>
        <end position="146"/>
    </location>
</feature>
<evidence type="ECO:0000256" key="1">
    <source>
        <dbReference type="SAM" id="MobiDB-lite"/>
    </source>
</evidence>
<feature type="compositionally biased region" description="Low complexity" evidence="1">
    <location>
        <begin position="203"/>
        <end position="215"/>
    </location>
</feature>
<evidence type="ECO:0000259" key="3">
    <source>
        <dbReference type="PROSITE" id="PS50048"/>
    </source>
</evidence>
<dbReference type="InterPro" id="IPR011009">
    <property type="entry name" value="Kinase-like_dom_sf"/>
</dbReference>
<dbReference type="SUPFAM" id="SSF57701">
    <property type="entry name" value="Zn2/Cys6 DNA-binding domain"/>
    <property type="match status" value="1"/>
</dbReference>